<dbReference type="AlphaFoldDB" id="A0A7W6BPI8"/>
<accession>A0A7W6BPI8</accession>
<evidence type="ECO:0000259" key="1">
    <source>
        <dbReference type="Pfam" id="PF01048"/>
    </source>
</evidence>
<dbReference type="PANTHER" id="PTHR46832:SF1">
    <property type="entry name" value="5'-METHYLTHIOADENOSINE_S-ADENOSYLHOMOCYSTEINE NUCLEOSIDASE"/>
    <property type="match status" value="1"/>
</dbReference>
<keyword evidence="3" id="KW-1185">Reference proteome</keyword>
<dbReference type="GO" id="GO:0005829">
    <property type="term" value="C:cytosol"/>
    <property type="evidence" value="ECO:0007669"/>
    <property type="project" value="TreeGrafter"/>
</dbReference>
<reference evidence="2 3" key="1">
    <citation type="submission" date="2020-08" db="EMBL/GenBank/DDBJ databases">
        <title>Genomic Encyclopedia of Type Strains, Phase IV (KMG-IV): sequencing the most valuable type-strain genomes for metagenomic binning, comparative biology and taxonomic classification.</title>
        <authorList>
            <person name="Goeker M."/>
        </authorList>
    </citation>
    <scope>NUCLEOTIDE SEQUENCE [LARGE SCALE GENOMIC DNA]</scope>
    <source>
        <strain evidence="2 3">DSM 26189</strain>
    </source>
</reference>
<organism evidence="2 3">
    <name type="scientific">Sphingobium jiangsuense</name>
    <dbReference type="NCBI Taxonomy" id="870476"/>
    <lineage>
        <taxon>Bacteria</taxon>
        <taxon>Pseudomonadati</taxon>
        <taxon>Pseudomonadota</taxon>
        <taxon>Alphaproteobacteria</taxon>
        <taxon>Sphingomonadales</taxon>
        <taxon>Sphingomonadaceae</taxon>
        <taxon>Sphingobium</taxon>
    </lineage>
</organism>
<dbReference type="GO" id="GO:0019284">
    <property type="term" value="P:L-methionine salvage from S-adenosylmethionine"/>
    <property type="evidence" value="ECO:0007669"/>
    <property type="project" value="TreeGrafter"/>
</dbReference>
<dbReference type="CDD" id="cd09008">
    <property type="entry name" value="MTAN"/>
    <property type="match status" value="1"/>
</dbReference>
<name>A0A7W6BPI8_9SPHN</name>
<dbReference type="EC" id="3.2.2.9" evidence="2"/>
<comment type="caution">
    <text evidence="2">The sequence shown here is derived from an EMBL/GenBank/DDBJ whole genome shotgun (WGS) entry which is preliminary data.</text>
</comment>
<dbReference type="Proteomes" id="UP000571950">
    <property type="component" value="Unassembled WGS sequence"/>
</dbReference>
<keyword evidence="2" id="KW-0326">Glycosidase</keyword>
<dbReference type="EMBL" id="JACIDT010000003">
    <property type="protein sequence ID" value="MBB3925494.1"/>
    <property type="molecule type" value="Genomic_DNA"/>
</dbReference>
<proteinExistence type="predicted"/>
<dbReference type="Gene3D" id="3.40.50.1580">
    <property type="entry name" value="Nucleoside phosphorylase domain"/>
    <property type="match status" value="1"/>
</dbReference>
<evidence type="ECO:0000313" key="3">
    <source>
        <dbReference type="Proteomes" id="UP000571950"/>
    </source>
</evidence>
<keyword evidence="2" id="KW-0378">Hydrolase</keyword>
<feature type="domain" description="Nucleoside phosphorylase" evidence="1">
    <location>
        <begin position="4"/>
        <end position="220"/>
    </location>
</feature>
<dbReference type="GO" id="GO:0008930">
    <property type="term" value="F:methylthioadenosine nucleosidase activity"/>
    <property type="evidence" value="ECO:0007669"/>
    <property type="project" value="TreeGrafter"/>
</dbReference>
<dbReference type="GO" id="GO:0009116">
    <property type="term" value="P:nucleoside metabolic process"/>
    <property type="evidence" value="ECO:0007669"/>
    <property type="project" value="InterPro"/>
</dbReference>
<dbReference type="Pfam" id="PF01048">
    <property type="entry name" value="PNP_UDP_1"/>
    <property type="match status" value="1"/>
</dbReference>
<sequence>MTMRIAIITGVEEEADAFLPGRQDGVEQHGHLSVRCLDHGGHRITIGCCGVGKVNAAAAATLLASLHRAELLMIIGTAGRLSAREGDCFLIEEAVQGDYGAQRPGGFTHYTAGSWPIGPARVEAFRAWPLPDIGLPRARIVTGDAFIECPDHSLRLREGLAGDLVDMETGALAQVAQRLGLRWAAIKAVTDGANGASVGDFQTNLLRAARRAAEAAERSIERL</sequence>
<dbReference type="GO" id="GO:0008782">
    <property type="term" value="F:adenosylhomocysteine nucleosidase activity"/>
    <property type="evidence" value="ECO:0007669"/>
    <property type="project" value="UniProtKB-EC"/>
</dbReference>
<dbReference type="InterPro" id="IPR000845">
    <property type="entry name" value="Nucleoside_phosphorylase_d"/>
</dbReference>
<evidence type="ECO:0000313" key="2">
    <source>
        <dbReference type="EMBL" id="MBB3925494.1"/>
    </source>
</evidence>
<dbReference type="InterPro" id="IPR035994">
    <property type="entry name" value="Nucleoside_phosphorylase_sf"/>
</dbReference>
<dbReference type="SUPFAM" id="SSF53167">
    <property type="entry name" value="Purine and uridine phosphorylases"/>
    <property type="match status" value="1"/>
</dbReference>
<protein>
    <submittedName>
        <fullName evidence="2">Adenosylhomocysteine nucleosidase</fullName>
        <ecNumber evidence="2">3.2.2.9</ecNumber>
    </submittedName>
</protein>
<gene>
    <name evidence="2" type="ORF">GGR43_001207</name>
</gene>
<dbReference type="PANTHER" id="PTHR46832">
    <property type="entry name" value="5'-METHYLTHIOADENOSINE/S-ADENOSYLHOMOCYSTEINE NUCLEOSIDASE"/>
    <property type="match status" value="1"/>
</dbReference>